<keyword evidence="2" id="KW-0784">Thiamine biosynthesis</keyword>
<dbReference type="PANTHER" id="PTHR20857">
    <property type="entry name" value="THIAMINE-PHOSPHATE PYROPHOSPHORYLASE"/>
    <property type="match status" value="1"/>
</dbReference>
<proteinExistence type="predicted"/>
<organism evidence="4 5">
    <name type="scientific">Alkalibacillus haloalkaliphilus</name>
    <dbReference type="NCBI Taxonomy" id="94136"/>
    <lineage>
        <taxon>Bacteria</taxon>
        <taxon>Bacillati</taxon>
        <taxon>Bacillota</taxon>
        <taxon>Bacilli</taxon>
        <taxon>Bacillales</taxon>
        <taxon>Bacillaceae</taxon>
        <taxon>Alkalibacillus</taxon>
    </lineage>
</organism>
<evidence type="ECO:0000259" key="3">
    <source>
        <dbReference type="Pfam" id="PF02581"/>
    </source>
</evidence>
<feature type="domain" description="Thiamine phosphate synthase/TenI" evidence="3">
    <location>
        <begin position="8"/>
        <end position="181"/>
    </location>
</feature>
<dbReference type="AlphaFoldDB" id="A0A511W4X5"/>
<gene>
    <name evidence="4" type="primary">thiE_2</name>
    <name evidence="4" type="ORF">AHA02nite_19250</name>
</gene>
<dbReference type="Gene3D" id="3.20.20.70">
    <property type="entry name" value="Aldolase class I"/>
    <property type="match status" value="1"/>
</dbReference>
<name>A0A511W4X5_9BACI</name>
<evidence type="ECO:0000313" key="4">
    <source>
        <dbReference type="EMBL" id="GEN46149.1"/>
    </source>
</evidence>
<comment type="caution">
    <text evidence="4">The sequence shown here is derived from an EMBL/GenBank/DDBJ whole genome shotgun (WGS) entry which is preliminary data.</text>
</comment>
<dbReference type="InterPro" id="IPR022998">
    <property type="entry name" value="ThiamineP_synth_TenI"/>
</dbReference>
<comment type="pathway">
    <text evidence="1">Cofactor biosynthesis; thiamine diphosphate biosynthesis.</text>
</comment>
<accession>A0A511W4X5</accession>
<keyword evidence="5" id="KW-1185">Reference proteome</keyword>
<dbReference type="InterPro" id="IPR036206">
    <property type="entry name" value="ThiamineP_synth_sf"/>
</dbReference>
<dbReference type="Proteomes" id="UP000321440">
    <property type="component" value="Unassembled WGS sequence"/>
</dbReference>
<protein>
    <submittedName>
        <fullName evidence="4">Thiamine phosphate synthase</fullName>
    </submittedName>
</protein>
<dbReference type="OrthoDB" id="9815348at2"/>
<dbReference type="PANTHER" id="PTHR20857:SF22">
    <property type="entry name" value="THIAZOLE TAUTOMERASE"/>
    <property type="match status" value="1"/>
</dbReference>
<dbReference type="SUPFAM" id="SSF51391">
    <property type="entry name" value="Thiamin phosphate synthase"/>
    <property type="match status" value="1"/>
</dbReference>
<dbReference type="GO" id="GO:0004789">
    <property type="term" value="F:thiamine-phosphate diphosphorylase activity"/>
    <property type="evidence" value="ECO:0007669"/>
    <property type="project" value="TreeGrafter"/>
</dbReference>
<dbReference type="RefSeq" id="WP_146816726.1">
    <property type="nucleotide sequence ID" value="NZ_BJYA01000013.1"/>
</dbReference>
<dbReference type="InterPro" id="IPR013785">
    <property type="entry name" value="Aldolase_TIM"/>
</dbReference>
<evidence type="ECO:0000256" key="1">
    <source>
        <dbReference type="ARBA" id="ARBA00004948"/>
    </source>
</evidence>
<dbReference type="GO" id="GO:0005737">
    <property type="term" value="C:cytoplasm"/>
    <property type="evidence" value="ECO:0007669"/>
    <property type="project" value="TreeGrafter"/>
</dbReference>
<evidence type="ECO:0000313" key="5">
    <source>
        <dbReference type="Proteomes" id="UP000321440"/>
    </source>
</evidence>
<dbReference type="EMBL" id="BJYA01000013">
    <property type="protein sequence ID" value="GEN46149.1"/>
    <property type="molecule type" value="Genomic_DNA"/>
</dbReference>
<sequence>MTEGIHLISNGKQSLEQFVSVAKAVSPYVNYIHIREKHRTDDELIKWIDELVKNGISKDQLVINERVALAVQTGVKGVQLTDHSEGVSSVRTKYPNLLIGRSVHSIEEAQHAANGGVDYVIFGHIFETNSKPGLAPRGLKQLEQLTESISTPVIAIGGITPERVESVMTHGARGVAVMSGLIDSEKPIEEAKHYLGGVRHGYSC</sequence>
<dbReference type="Pfam" id="PF02581">
    <property type="entry name" value="TMP-TENI"/>
    <property type="match status" value="1"/>
</dbReference>
<dbReference type="GO" id="GO:0009228">
    <property type="term" value="P:thiamine biosynthetic process"/>
    <property type="evidence" value="ECO:0007669"/>
    <property type="project" value="UniProtKB-KW"/>
</dbReference>
<dbReference type="CDD" id="cd00564">
    <property type="entry name" value="TMP_TenI"/>
    <property type="match status" value="1"/>
</dbReference>
<reference evidence="4 5" key="1">
    <citation type="submission" date="2019-07" db="EMBL/GenBank/DDBJ databases">
        <title>Whole genome shotgun sequence of Alkalibacillus haloalkaliphilus NBRC 103110.</title>
        <authorList>
            <person name="Hosoyama A."/>
            <person name="Uohara A."/>
            <person name="Ohji S."/>
            <person name="Ichikawa N."/>
        </authorList>
    </citation>
    <scope>NUCLEOTIDE SEQUENCE [LARGE SCALE GENOMIC DNA]</scope>
    <source>
        <strain evidence="4 5">NBRC 103110</strain>
    </source>
</reference>
<evidence type="ECO:0000256" key="2">
    <source>
        <dbReference type="ARBA" id="ARBA00022977"/>
    </source>
</evidence>